<feature type="compositionally biased region" description="Basic and acidic residues" evidence="1">
    <location>
        <begin position="755"/>
        <end position="772"/>
    </location>
</feature>
<reference evidence="3" key="1">
    <citation type="journal article" date="2015" name="Nature">
        <title>Complex archaea that bridge the gap between prokaryotes and eukaryotes.</title>
        <authorList>
            <person name="Spang A."/>
            <person name="Saw J.H."/>
            <person name="Jorgensen S.L."/>
            <person name="Zaremba-Niedzwiedzka K."/>
            <person name="Martijn J."/>
            <person name="Lind A.E."/>
            <person name="van Eijk R."/>
            <person name="Schleper C."/>
            <person name="Guy L."/>
            <person name="Ettema T.J."/>
        </authorList>
    </citation>
    <scope>NUCLEOTIDE SEQUENCE</scope>
</reference>
<dbReference type="EMBL" id="LAZR01000377">
    <property type="protein sequence ID" value="KKN71751.1"/>
    <property type="molecule type" value="Genomic_DNA"/>
</dbReference>
<dbReference type="InterPro" id="IPR006944">
    <property type="entry name" value="Phage/GTA_portal"/>
</dbReference>
<evidence type="ECO:0000256" key="1">
    <source>
        <dbReference type="SAM" id="MobiDB-lite"/>
    </source>
</evidence>
<comment type="caution">
    <text evidence="3">The sequence shown here is derived from an EMBL/GenBank/DDBJ whole genome shotgun (WGS) entry which is preliminary data.</text>
</comment>
<proteinExistence type="predicted"/>
<dbReference type="Pfam" id="PF04233">
    <property type="entry name" value="Phage_Mu_F"/>
    <property type="match status" value="1"/>
</dbReference>
<sequence>MIKRVVDSVLGQFGYAKTVGLHSIPTGITIPAPQKTEQFIKSYRGWVYANVKRRSEQMTSVDIILMEVDSQGNVEEVLDHPSTELLNEVNEHMTRLELFEVTYAHLDLAGEAFWAVDRGVSGLGDPESIVPLLPYRVTIIPGDEELIERFEYRRTGKNGDEKIIPIKPSDIVFFKEPDPNNLIRGMSVVRAAAITIDNDQSAEEWNFSSFENGASGRPVFETEATISPDDLKRHYTELAQNFSGKHNANKPMILHGGLKSSQIGFSPRDMEFLASQRWTRDKQMAIIGTTKTVLGITEDVNRSNAEANQVVFVTYMVQPRVKKFAAYLNEFYLPMFKGTENMFFMAEDTIPADVKSETELFTKALAGASWLTQNEVRAQKGFSSVEGGDVLYAPSGLVAIDATDEVKTAAPRKYINEYHKMIHTNFVSRKRKIDKRAKEIKDIVSPVVHALAKELLKQDEEDTVAENKDIRVLAQRDGGFVDGFQKGVINFEKMFKTAIQARLLEQEKAVNILIDQLFNRAATWKVKAPQDKFLPDFKDFFETGVGVITPLLSLVLEERGNEAMFFIGTRLSIDLKNPKAEQFIEENAGRLIKDIDETTRNQLGKALATGLDEAEGVAQLKERVRAVFDKASDSRAELIARTEVVKASNFASQEAWRQTGVVEAKQWFTAGDDRVDPLCMKLDGKVASLNENFFEGGDTFTVVDPDEGRSSIKIVDDVPVPPLHPGCRCVLLPVLKGSKSYTKIKRAKPKLPKQTKQEKRLDERIKKLEHGKPRNKTG</sequence>
<dbReference type="Pfam" id="PF04860">
    <property type="entry name" value="Phage_portal"/>
    <property type="match status" value="1"/>
</dbReference>
<feature type="compositionally biased region" description="Basic residues" evidence="1">
    <location>
        <begin position="743"/>
        <end position="753"/>
    </location>
</feature>
<evidence type="ECO:0000313" key="3">
    <source>
        <dbReference type="EMBL" id="KKN71751.1"/>
    </source>
</evidence>
<feature type="region of interest" description="Disordered" evidence="1">
    <location>
        <begin position="743"/>
        <end position="778"/>
    </location>
</feature>
<organism evidence="3">
    <name type="scientific">marine sediment metagenome</name>
    <dbReference type="NCBI Taxonomy" id="412755"/>
    <lineage>
        <taxon>unclassified sequences</taxon>
        <taxon>metagenomes</taxon>
        <taxon>ecological metagenomes</taxon>
    </lineage>
</organism>
<gene>
    <name evidence="3" type="ORF">LCGC14_0418170</name>
</gene>
<dbReference type="AlphaFoldDB" id="A0A0F9VDU7"/>
<protein>
    <recommendedName>
        <fullName evidence="2">Phage head morphogenesis domain-containing protein</fullName>
    </recommendedName>
</protein>
<feature type="domain" description="Phage head morphogenesis" evidence="2">
    <location>
        <begin position="602"/>
        <end position="731"/>
    </location>
</feature>
<dbReference type="InterPro" id="IPR006528">
    <property type="entry name" value="Phage_head_morphogenesis_dom"/>
</dbReference>
<dbReference type="NCBIfam" id="TIGR01641">
    <property type="entry name" value="phageSPP1_gp7"/>
    <property type="match status" value="1"/>
</dbReference>
<name>A0A0F9VDU7_9ZZZZ</name>
<evidence type="ECO:0000259" key="2">
    <source>
        <dbReference type="Pfam" id="PF04233"/>
    </source>
</evidence>
<accession>A0A0F9VDU7</accession>